<organism evidence="3 4">
    <name type="scientific">Micractinium conductrix</name>
    <dbReference type="NCBI Taxonomy" id="554055"/>
    <lineage>
        <taxon>Eukaryota</taxon>
        <taxon>Viridiplantae</taxon>
        <taxon>Chlorophyta</taxon>
        <taxon>core chlorophytes</taxon>
        <taxon>Trebouxiophyceae</taxon>
        <taxon>Chlorellales</taxon>
        <taxon>Chlorellaceae</taxon>
        <taxon>Chlorella clade</taxon>
        <taxon>Micractinium</taxon>
    </lineage>
</organism>
<dbReference type="PANTHER" id="PTHR39113">
    <property type="entry name" value="MEMBRANE LIPOPROTEIN-RELATED"/>
    <property type="match status" value="1"/>
</dbReference>
<keyword evidence="4" id="KW-1185">Reference proteome</keyword>
<evidence type="ECO:0000256" key="1">
    <source>
        <dbReference type="SAM" id="MobiDB-lite"/>
    </source>
</evidence>
<dbReference type="PANTHER" id="PTHR39113:SF1">
    <property type="entry name" value="MEMBRANE LIPOPROTEIN"/>
    <property type="match status" value="1"/>
</dbReference>
<evidence type="ECO:0000256" key="2">
    <source>
        <dbReference type="SAM" id="Phobius"/>
    </source>
</evidence>
<keyword evidence="2" id="KW-1133">Transmembrane helix</keyword>
<comment type="caution">
    <text evidence="3">The sequence shown here is derived from an EMBL/GenBank/DDBJ whole genome shotgun (WGS) entry which is preliminary data.</text>
</comment>
<feature type="compositionally biased region" description="Low complexity" evidence="1">
    <location>
        <begin position="224"/>
        <end position="239"/>
    </location>
</feature>
<feature type="transmembrane region" description="Helical" evidence="2">
    <location>
        <begin position="86"/>
        <end position="109"/>
    </location>
</feature>
<dbReference type="AlphaFoldDB" id="A0A2P6V2N8"/>
<feature type="compositionally biased region" description="Basic and acidic residues" evidence="1">
    <location>
        <begin position="240"/>
        <end position="261"/>
    </location>
</feature>
<feature type="transmembrane region" description="Helical" evidence="2">
    <location>
        <begin position="57"/>
        <end position="79"/>
    </location>
</feature>
<keyword evidence="2" id="KW-0472">Membrane</keyword>
<dbReference type="OrthoDB" id="510585at2759"/>
<accession>A0A2P6V2N8</accession>
<feature type="region of interest" description="Disordered" evidence="1">
    <location>
        <begin position="222"/>
        <end position="316"/>
    </location>
</feature>
<name>A0A2P6V2N8_9CHLO</name>
<feature type="transmembrane region" description="Helical" evidence="2">
    <location>
        <begin position="28"/>
        <end position="51"/>
    </location>
</feature>
<dbReference type="EMBL" id="LHPF02000038">
    <property type="protein sequence ID" value="PSC68350.1"/>
    <property type="molecule type" value="Genomic_DNA"/>
</dbReference>
<sequence>MGTDPAPMPGRRGGGLVERGSRFLALQLRLMSVLQLLAGVGYIVLAVFLQFPPGDPLTLGLWAIGCLAVVAAVFGLFGGCRFRCCLGVYVVLAVLATLAQAGLVLYLFIAPADAEEQIASYQRAQKAGVKENLHTIVIIGRWVLLGLLGAQVATIGLAACLRCCGRPQSYEEFQEEEEQAYDARHAAAAEQLDALKLKLGLAEAGAASASSSKRVINLTAVSGSAAERQQQQQRAMRSSLFERCDTTQQTEDAKLEAEMEAGKISTRVATEASEPADANPFDDAAVVQPSPGAWPAASTPSAQHSFKPSWSKAGKR</sequence>
<evidence type="ECO:0000313" key="3">
    <source>
        <dbReference type="EMBL" id="PSC68350.1"/>
    </source>
</evidence>
<keyword evidence="2" id="KW-0812">Transmembrane</keyword>
<reference evidence="3 4" key="1">
    <citation type="journal article" date="2018" name="Plant J.">
        <title>Genome sequences of Chlorella sorokiniana UTEX 1602 and Micractinium conductrix SAG 241.80: implications to maltose excretion by a green alga.</title>
        <authorList>
            <person name="Arriola M.B."/>
            <person name="Velmurugan N."/>
            <person name="Zhang Y."/>
            <person name="Plunkett M.H."/>
            <person name="Hondzo H."/>
            <person name="Barney B.M."/>
        </authorList>
    </citation>
    <scope>NUCLEOTIDE SEQUENCE [LARGE SCALE GENOMIC DNA]</scope>
    <source>
        <strain evidence="3 4">SAG 241.80</strain>
    </source>
</reference>
<dbReference type="Proteomes" id="UP000239649">
    <property type="component" value="Unassembled WGS sequence"/>
</dbReference>
<gene>
    <name evidence="3" type="ORF">C2E20_8047</name>
</gene>
<feature type="transmembrane region" description="Helical" evidence="2">
    <location>
        <begin position="139"/>
        <end position="161"/>
    </location>
</feature>
<evidence type="ECO:0000313" key="4">
    <source>
        <dbReference type="Proteomes" id="UP000239649"/>
    </source>
</evidence>
<feature type="compositionally biased region" description="Polar residues" evidence="1">
    <location>
        <begin position="298"/>
        <end position="308"/>
    </location>
</feature>
<proteinExistence type="predicted"/>
<protein>
    <submittedName>
        <fullName evidence="3">Tetraspanin family</fullName>
    </submittedName>
</protein>